<gene>
    <name evidence="1" type="ORF">FZ041_03010</name>
</gene>
<dbReference type="Proteomes" id="UP000322783">
    <property type="component" value="Unassembled WGS sequence"/>
</dbReference>
<sequence length="211" mass="24700">MEKKRKKIKELSNAIEIVITEMEKKYSPLMLDKGSVGMIYKRYKRIKKNIYEGGDPFVFLNDFCIVGGVYVYLDITYSDIEFSSIIYNNMCKTEKIINEETIIDIKDIKCTDEDICESSKRWEEKSRKEQFGYLGLDHVVSNIPTKEETECGYFIDIYINVKSKSLFGEKSKKTFGLKEEWPTVFLGRYKYPATIDDVLNDIKKMEERSNG</sequence>
<dbReference type="RefSeq" id="WP_149188462.1">
    <property type="nucleotide sequence ID" value="NZ_VTOZ01000004.1"/>
</dbReference>
<organism evidence="1 2">
    <name type="scientific">Selenomonas caprae</name>
    <dbReference type="NCBI Taxonomy" id="2606905"/>
    <lineage>
        <taxon>Bacteria</taxon>
        <taxon>Bacillati</taxon>
        <taxon>Bacillota</taxon>
        <taxon>Negativicutes</taxon>
        <taxon>Selenomonadales</taxon>
        <taxon>Selenomonadaceae</taxon>
        <taxon>Selenomonas</taxon>
    </lineage>
</organism>
<accession>A0A5D6WQS6</accession>
<protein>
    <submittedName>
        <fullName evidence="1">Uncharacterized protein</fullName>
    </submittedName>
</protein>
<dbReference type="EMBL" id="VTOZ01000004">
    <property type="protein sequence ID" value="TYZ30263.1"/>
    <property type="molecule type" value="Genomic_DNA"/>
</dbReference>
<evidence type="ECO:0000313" key="1">
    <source>
        <dbReference type="EMBL" id="TYZ30263.1"/>
    </source>
</evidence>
<comment type="caution">
    <text evidence="1">The sequence shown here is derived from an EMBL/GenBank/DDBJ whole genome shotgun (WGS) entry which is preliminary data.</text>
</comment>
<keyword evidence="2" id="KW-1185">Reference proteome</keyword>
<dbReference type="AlphaFoldDB" id="A0A5D6WQS6"/>
<reference evidence="1 2" key="1">
    <citation type="submission" date="2019-08" db="EMBL/GenBank/DDBJ databases">
        <title>Selenomonas sp. mPRGC5 and Selenomonas sp. mPRGC8 isolated from ruminal fluid of dairy goat (Capra hircus).</title>
        <authorList>
            <person name="Poothong S."/>
            <person name="Nuengjamnong C."/>
            <person name="Tanasupawat S."/>
        </authorList>
    </citation>
    <scope>NUCLEOTIDE SEQUENCE [LARGE SCALE GENOMIC DNA]</scope>
    <source>
        <strain evidence="2">mPRGC8</strain>
    </source>
</reference>
<evidence type="ECO:0000313" key="2">
    <source>
        <dbReference type="Proteomes" id="UP000322783"/>
    </source>
</evidence>
<name>A0A5D6WQS6_9FIRM</name>
<proteinExistence type="predicted"/>